<accession>A0A8I0A7U8</accession>
<dbReference type="Proteomes" id="UP000652847">
    <property type="component" value="Unassembled WGS sequence"/>
</dbReference>
<evidence type="ECO:0000256" key="1">
    <source>
        <dbReference type="SAM" id="Coils"/>
    </source>
</evidence>
<dbReference type="Gene3D" id="3.40.50.300">
    <property type="entry name" value="P-loop containing nucleotide triphosphate hydrolases"/>
    <property type="match status" value="2"/>
</dbReference>
<dbReference type="InterPro" id="IPR027417">
    <property type="entry name" value="P-loop_NTPase"/>
</dbReference>
<gene>
    <name evidence="2" type="ORF">H8S54_02810</name>
</gene>
<organism evidence="2 3">
    <name type="scientific">Blautia segnis</name>
    <dbReference type="NCBI Taxonomy" id="2763030"/>
    <lineage>
        <taxon>Bacteria</taxon>
        <taxon>Bacillati</taxon>
        <taxon>Bacillota</taxon>
        <taxon>Clostridia</taxon>
        <taxon>Lachnospirales</taxon>
        <taxon>Lachnospiraceae</taxon>
        <taxon>Blautia</taxon>
    </lineage>
</organism>
<feature type="coiled-coil region" evidence="1">
    <location>
        <begin position="422"/>
        <end position="449"/>
    </location>
</feature>
<dbReference type="PANTHER" id="PTHR32182:SF0">
    <property type="entry name" value="DNA REPLICATION AND REPAIR PROTEIN RECF"/>
    <property type="match status" value="1"/>
</dbReference>
<protein>
    <submittedName>
        <fullName evidence="2">AAA family ATPase</fullName>
    </submittedName>
</protein>
<proteinExistence type="predicted"/>
<name>A0A8I0A7U8_9FIRM</name>
<keyword evidence="3" id="KW-1185">Reference proteome</keyword>
<dbReference type="EMBL" id="JACOOT010000008">
    <property type="protein sequence ID" value="MBC5650079.1"/>
    <property type="molecule type" value="Genomic_DNA"/>
</dbReference>
<keyword evidence="1" id="KW-0175">Coiled coil</keyword>
<dbReference type="GO" id="GO:0000731">
    <property type="term" value="P:DNA synthesis involved in DNA repair"/>
    <property type="evidence" value="ECO:0007669"/>
    <property type="project" value="TreeGrafter"/>
</dbReference>
<dbReference type="RefSeq" id="WP_186900860.1">
    <property type="nucleotide sequence ID" value="NZ_JACOOT010000008.1"/>
</dbReference>
<dbReference type="AlphaFoldDB" id="A0A8I0A7U8"/>
<dbReference type="Pfam" id="PF13558">
    <property type="entry name" value="SbcC_Walker_B"/>
    <property type="match status" value="1"/>
</dbReference>
<feature type="coiled-coil region" evidence="1">
    <location>
        <begin position="616"/>
        <end position="715"/>
    </location>
</feature>
<evidence type="ECO:0000313" key="3">
    <source>
        <dbReference type="Proteomes" id="UP000652847"/>
    </source>
</evidence>
<dbReference type="PANTHER" id="PTHR32182">
    <property type="entry name" value="DNA REPLICATION AND REPAIR PROTEIN RECF"/>
    <property type="match status" value="1"/>
</dbReference>
<reference evidence="2 3" key="1">
    <citation type="submission" date="2020-08" db="EMBL/GenBank/DDBJ databases">
        <title>Genome public.</title>
        <authorList>
            <person name="Liu C."/>
            <person name="Sun Q."/>
        </authorList>
    </citation>
    <scope>NUCLEOTIDE SEQUENCE [LARGE SCALE GENOMIC DNA]</scope>
    <source>
        <strain evidence="2 3">BX17</strain>
    </source>
</reference>
<comment type="caution">
    <text evidence="2">The sequence shown here is derived from an EMBL/GenBank/DDBJ whole genome shotgun (WGS) entry which is preliminary data.</text>
</comment>
<dbReference type="SUPFAM" id="SSF52540">
    <property type="entry name" value="P-loop containing nucleoside triphosphate hydrolases"/>
    <property type="match status" value="1"/>
</dbReference>
<feature type="coiled-coil region" evidence="1">
    <location>
        <begin position="204"/>
        <end position="349"/>
    </location>
</feature>
<dbReference type="GO" id="GO:0006302">
    <property type="term" value="P:double-strand break repair"/>
    <property type="evidence" value="ECO:0007669"/>
    <property type="project" value="TreeGrafter"/>
</dbReference>
<sequence length="1086" mass="125686">MKKLTRMKLINWHRFNNCTIDFGDSTLLSGENGAGKSTLLDAIQFVIICSTGYFNKAAHENGKRKLTGYIRCKTGKENQPYERTGEISAHVALEFYEESKDKYFIIGAVVDSASEGQETTVRYLMENTRLSDDLFLYGNQVKSIAEFRGSNIDIRQWCKTNVEARKMVTARLGRIEDKFFRLIPKALAFKPIDDIKDFVYSYVLDEKEVNIEVLRENVRTYQDMERTLDNVKKRMKKLEKIQELHQRLQERMERDQMYEYFLKRSDLDLVEGKIRSIDAAKKNEEVRLEQAKVQLEMLQKERAEKQEIATNLRVELRHNQEFVALEEEKKELERQLEKRRNALQDESELKKSVAKAAKDSERLLMGVKDAGGDSQELISCVREYRTQLQKLDSEANVAALKSLTDDVIHCKQKYFAGLQGELAKLQIQLKQNHAEREKLNKKISKLKRKKLTYPSGVELLTETIQEEFASLGREIQPGVLCEMLEIQDEEWRNAVEGYLNTQRFYVLVEPENFDIALGIYDRLRKEKKVYGVGLINTRDLENYDTAPAGTLASVVTSQNQYARQYSNMILGKVQMCERYEDLKKYPISITKGCMRYQNRVASAIKPEVFRVPFIGKNAFTVQLVQAEEEYQKMNELLENQEKQLAGMNEILGLLSTDSDVDIKYRLDVLHTLGTVDRAIAKCQENIQKLKENSTLIEKQIQLEELEKVLRGLDASVNSDTEKIGGIRTRIQDLITRKQAFLENEMTEKGKVLSLGEAAGDVLNSWNQEYEEALGKRPVEQFQNEYLGKRRNNSDRWEKIKDQMINAMVEYKTEHDFGAAASLEGFSEFQAVYDRLKNSELLDYEEKVQSARHAAETEFQEQFLAKLQENMKLAQGEFKELNKALKGIDFSSERYEFQFMPSKKYRSYYEMIMDDFNVIQGESLFSGMFHEAHKDVIEELFERLSVGGENSTQTLEEFTDYRTYMDYDIKIIHDDGTYSYYSKVCEEKSGGETQTPFYVTVAASFVQLYSNNIGGEAAGLVLFDEAFNNMDDERIGGVLEFLRRLPLQLIIAAPPDKIQYIGPAMDEIMLVMTDQKRSYVEEYHNAV</sequence>
<dbReference type="Pfam" id="PF13555">
    <property type="entry name" value="AAA_29"/>
    <property type="match status" value="1"/>
</dbReference>
<evidence type="ECO:0000313" key="2">
    <source>
        <dbReference type="EMBL" id="MBC5650079.1"/>
    </source>
</evidence>